<comment type="subunit">
    <text evidence="7">Monomer.</text>
</comment>
<dbReference type="InterPro" id="IPR008925">
    <property type="entry name" value="aa_tRNA-synth_I_cd-bd_sf"/>
</dbReference>
<keyword evidence="4 7" id="KW-0067">ATP-binding</keyword>
<sequence length="556" mass="65225">MEKRKIIIEKLFPNLKTFPENIEKKYPSRNLKQETLVTRIAPSPTGFLHIGGIYAGLLSERLAHQSNGIFYIRIEDTDKKREIKGATELAIKSFETFGIFADEGETLSGEEKGNYGPYKQSKREEIYKTFAKKLVKEGYAYPCFCTSEELEKINIKQKENEIRTGYYEKWAQCREKSDEEILQALNKNKPFVIRFKSNGNNNNRIEFNDLIKGKLSLPENDQDIVIIKSDGLPTYHFAHVIDDHFMRTTNVLRGDEWLSSISLHLELFKTLNWNPPKYGHFPPINILEGNSKRKLSKRKDPEANVFYYDKEGYPTNAIIEYLLNLIDSSFEEWRKQNPKIDNTKFHINLKHLSASAGPLLDMQKLQDISKNYISQLSTKEIFQQCNEWAKKYDKDLAKRLENDSEYIKKIFSIERDGDKPRKDTAKWSDIKCQIEYFFDDIFKNIKIDLNELLPNIQKIEIEKIAKQFLLIYNEKDNKDEWFLKLKKMAKSLGYADNIKSYKEQTDQYKGHIGDVAMILRVLLTKRKQTPDLFQMIQCMGTARLNSRLKKFNILFI</sequence>
<keyword evidence="3 7" id="KW-0547">Nucleotide-binding</keyword>
<evidence type="ECO:0000256" key="1">
    <source>
        <dbReference type="ARBA" id="ARBA00007894"/>
    </source>
</evidence>
<keyword evidence="7" id="KW-0862">Zinc</keyword>
<reference evidence="10 11" key="1">
    <citation type="journal article" date="2017" name="ISME J.">
        <title>Potential for microbial H2 and metal transformations associated with novel bacteria and archaea in deep terrestrial subsurface sediments.</title>
        <authorList>
            <person name="Hernsdorf A.W."/>
            <person name="Amano Y."/>
            <person name="Miyakawa K."/>
            <person name="Ise K."/>
            <person name="Suzuki Y."/>
            <person name="Anantharaman K."/>
            <person name="Probst A."/>
            <person name="Burstein D."/>
            <person name="Thomas B.C."/>
            <person name="Banfield J.F."/>
        </authorList>
    </citation>
    <scope>NUCLEOTIDE SEQUENCE [LARGE SCALE GENOMIC DNA]</scope>
    <source>
        <strain evidence="10">HGW-Kuenenbacteria-1</strain>
    </source>
</reference>
<comment type="subcellular location">
    <subcellularLocation>
        <location evidence="7">Cytoplasm</location>
    </subcellularLocation>
</comment>
<feature type="domain" description="Aminoacyl-tRNA synthetase class I anticodon-binding" evidence="9">
    <location>
        <begin position="504"/>
        <end position="550"/>
    </location>
</feature>
<keyword evidence="2 7" id="KW-0436">Ligase</keyword>
<dbReference type="GO" id="GO:0004818">
    <property type="term" value="F:glutamate-tRNA ligase activity"/>
    <property type="evidence" value="ECO:0007669"/>
    <property type="project" value="UniProtKB-UniRule"/>
</dbReference>
<proteinExistence type="inferred from homology"/>
<dbReference type="Pfam" id="PF19269">
    <property type="entry name" value="Anticodon_2"/>
    <property type="match status" value="1"/>
</dbReference>
<feature type="binding site" evidence="7">
    <location>
        <position position="175"/>
    </location>
    <ligand>
        <name>Zn(2+)</name>
        <dbReference type="ChEBI" id="CHEBI:29105"/>
    </ligand>
</feature>
<evidence type="ECO:0000256" key="4">
    <source>
        <dbReference type="ARBA" id="ARBA00022840"/>
    </source>
</evidence>
<dbReference type="HAMAP" id="MF_00022">
    <property type="entry name" value="Glu_tRNA_synth_type1"/>
    <property type="match status" value="1"/>
</dbReference>
<dbReference type="GO" id="GO:0000049">
    <property type="term" value="F:tRNA binding"/>
    <property type="evidence" value="ECO:0007669"/>
    <property type="project" value="InterPro"/>
</dbReference>
<dbReference type="AlphaFoldDB" id="A0A2N1UP39"/>
<dbReference type="SUPFAM" id="SSF52374">
    <property type="entry name" value="Nucleotidylyl transferase"/>
    <property type="match status" value="1"/>
</dbReference>
<evidence type="ECO:0000259" key="9">
    <source>
        <dbReference type="Pfam" id="PF19269"/>
    </source>
</evidence>
<dbReference type="GO" id="GO:0006424">
    <property type="term" value="P:glutamyl-tRNA aminoacylation"/>
    <property type="evidence" value="ECO:0007669"/>
    <property type="project" value="UniProtKB-UniRule"/>
</dbReference>
<evidence type="ECO:0000259" key="8">
    <source>
        <dbReference type="Pfam" id="PF00749"/>
    </source>
</evidence>
<dbReference type="PANTHER" id="PTHR43311:SF2">
    <property type="entry name" value="GLUTAMATE--TRNA LIGASE, MITOCHONDRIAL-RELATED"/>
    <property type="match status" value="1"/>
</dbReference>
<dbReference type="PROSITE" id="PS00178">
    <property type="entry name" value="AA_TRNA_LIGASE_I"/>
    <property type="match status" value="1"/>
</dbReference>
<dbReference type="InterPro" id="IPR020751">
    <property type="entry name" value="aa-tRNA-synth_I_codon-bd_sub2"/>
</dbReference>
<feature type="binding site" evidence="7">
    <location>
        <position position="173"/>
    </location>
    <ligand>
        <name>Zn(2+)</name>
        <dbReference type="ChEBI" id="CHEBI:29105"/>
    </ligand>
</feature>
<comment type="function">
    <text evidence="7">Catalyzes the attachment of glutamate to tRNA(Glu) in a two-step reaction: glutamate is first activated by ATP to form Glu-AMP and then transferred to the acceptor end of tRNA(Glu).</text>
</comment>
<keyword evidence="5 7" id="KW-0648">Protein biosynthesis</keyword>
<dbReference type="Gene3D" id="1.10.10.350">
    <property type="match status" value="1"/>
</dbReference>
<comment type="catalytic activity">
    <reaction evidence="7">
        <text>tRNA(Glu) + L-glutamate + ATP = L-glutamyl-tRNA(Glu) + AMP + diphosphate</text>
        <dbReference type="Rhea" id="RHEA:23540"/>
        <dbReference type="Rhea" id="RHEA-COMP:9663"/>
        <dbReference type="Rhea" id="RHEA-COMP:9680"/>
        <dbReference type="ChEBI" id="CHEBI:29985"/>
        <dbReference type="ChEBI" id="CHEBI:30616"/>
        <dbReference type="ChEBI" id="CHEBI:33019"/>
        <dbReference type="ChEBI" id="CHEBI:78442"/>
        <dbReference type="ChEBI" id="CHEBI:78520"/>
        <dbReference type="ChEBI" id="CHEBI:456215"/>
        <dbReference type="EC" id="6.1.1.17"/>
    </reaction>
</comment>
<evidence type="ECO:0000256" key="6">
    <source>
        <dbReference type="ARBA" id="ARBA00023146"/>
    </source>
</evidence>
<dbReference type="InterPro" id="IPR001412">
    <property type="entry name" value="aa-tRNA-synth_I_CS"/>
</dbReference>
<keyword evidence="7" id="KW-0963">Cytoplasm</keyword>
<feature type="short sequence motif" description="'KMSKS' region" evidence="7">
    <location>
        <begin position="294"/>
        <end position="298"/>
    </location>
</feature>
<keyword evidence="7" id="KW-0479">Metal-binding</keyword>
<feature type="binding site" evidence="7">
    <location>
        <position position="297"/>
    </location>
    <ligand>
        <name>ATP</name>
        <dbReference type="ChEBI" id="CHEBI:30616"/>
    </ligand>
</feature>
<keyword evidence="6 7" id="KW-0030">Aminoacyl-tRNA synthetase</keyword>
<dbReference type="Gene3D" id="3.40.50.620">
    <property type="entry name" value="HUPs"/>
    <property type="match status" value="1"/>
</dbReference>
<protein>
    <recommendedName>
        <fullName evidence="7">Glutamate--tRNA ligase</fullName>
        <ecNumber evidence="7">6.1.1.17</ecNumber>
    </recommendedName>
    <alternativeName>
        <fullName evidence="7">Glutamyl-tRNA synthetase</fullName>
        <shortName evidence="7">GluRS</shortName>
    </alternativeName>
</protein>
<dbReference type="InterPro" id="IPR020058">
    <property type="entry name" value="Glu/Gln-tRNA-synth_Ib_cat-dom"/>
</dbReference>
<dbReference type="EC" id="6.1.1.17" evidence="7"/>
<dbReference type="EMBL" id="PGYQ01000001">
    <property type="protein sequence ID" value="PKL72649.1"/>
    <property type="molecule type" value="Genomic_DNA"/>
</dbReference>
<dbReference type="Pfam" id="PF00749">
    <property type="entry name" value="tRNA-synt_1c"/>
    <property type="match status" value="1"/>
</dbReference>
<dbReference type="InterPro" id="IPR004527">
    <property type="entry name" value="Glu-tRNA-ligase_bac/mito"/>
</dbReference>
<evidence type="ECO:0000256" key="7">
    <source>
        <dbReference type="HAMAP-Rule" id="MF_00022"/>
    </source>
</evidence>
<dbReference type="InterPro" id="IPR014729">
    <property type="entry name" value="Rossmann-like_a/b/a_fold"/>
</dbReference>
<dbReference type="Proteomes" id="UP000233414">
    <property type="component" value="Unassembled WGS sequence"/>
</dbReference>
<name>A0A2N1UP39_9BACT</name>
<feature type="binding site" evidence="7">
    <location>
        <position position="145"/>
    </location>
    <ligand>
        <name>Zn(2+)</name>
        <dbReference type="ChEBI" id="CHEBI:29105"/>
    </ligand>
</feature>
<dbReference type="InterPro" id="IPR000924">
    <property type="entry name" value="Glu/Gln-tRNA-synth"/>
</dbReference>
<dbReference type="SUPFAM" id="SSF48163">
    <property type="entry name" value="An anticodon-binding domain of class I aminoacyl-tRNA synthetases"/>
    <property type="match status" value="1"/>
</dbReference>
<dbReference type="GO" id="GO:0005829">
    <property type="term" value="C:cytosol"/>
    <property type="evidence" value="ECO:0007669"/>
    <property type="project" value="TreeGrafter"/>
</dbReference>
<comment type="cofactor">
    <cofactor evidence="7">
        <name>Zn(2+)</name>
        <dbReference type="ChEBI" id="CHEBI:29105"/>
    </cofactor>
    <text evidence="7">Binds 1 zinc ion per subunit.</text>
</comment>
<dbReference type="PANTHER" id="PTHR43311">
    <property type="entry name" value="GLUTAMATE--TRNA LIGASE"/>
    <property type="match status" value="1"/>
</dbReference>
<dbReference type="GO" id="GO:0005524">
    <property type="term" value="F:ATP binding"/>
    <property type="evidence" value="ECO:0007669"/>
    <property type="project" value="UniProtKB-UniRule"/>
</dbReference>
<evidence type="ECO:0000256" key="5">
    <source>
        <dbReference type="ARBA" id="ARBA00022917"/>
    </source>
</evidence>
<feature type="domain" description="Glutamyl/glutaminyl-tRNA synthetase class Ib catalytic" evidence="8">
    <location>
        <begin position="36"/>
        <end position="325"/>
    </location>
</feature>
<feature type="binding site" evidence="7">
    <location>
        <position position="143"/>
    </location>
    <ligand>
        <name>Zn(2+)</name>
        <dbReference type="ChEBI" id="CHEBI:29105"/>
    </ligand>
</feature>
<comment type="caution">
    <text evidence="10">The sequence shown here is derived from an EMBL/GenBank/DDBJ whole genome shotgun (WGS) entry which is preliminary data.</text>
</comment>
<gene>
    <name evidence="7" type="primary">gltX</name>
    <name evidence="10" type="ORF">CVV26_00035</name>
</gene>
<comment type="similarity">
    <text evidence="1 7">Belongs to the class-I aminoacyl-tRNA synthetase family. Glutamate--tRNA ligase type 1 subfamily.</text>
</comment>
<evidence type="ECO:0000256" key="3">
    <source>
        <dbReference type="ARBA" id="ARBA00022741"/>
    </source>
</evidence>
<dbReference type="InterPro" id="IPR045462">
    <property type="entry name" value="aa-tRNA-synth_I_cd-bd"/>
</dbReference>
<organism evidence="10 11">
    <name type="scientific">Candidatus Kuenenbacteria bacterium HGW-Kuenenbacteria-1</name>
    <dbReference type="NCBI Taxonomy" id="2013812"/>
    <lineage>
        <taxon>Bacteria</taxon>
        <taxon>Candidatus Kueneniibacteriota</taxon>
    </lineage>
</organism>
<accession>A0A2N1UP39</accession>
<dbReference type="PRINTS" id="PR00987">
    <property type="entry name" value="TRNASYNTHGLU"/>
</dbReference>
<feature type="short sequence motif" description="'HIGH' region" evidence="7">
    <location>
        <begin position="42"/>
        <end position="52"/>
    </location>
</feature>
<evidence type="ECO:0000256" key="2">
    <source>
        <dbReference type="ARBA" id="ARBA00022598"/>
    </source>
</evidence>
<dbReference type="NCBIfam" id="TIGR00464">
    <property type="entry name" value="gltX_bact"/>
    <property type="match status" value="1"/>
</dbReference>
<evidence type="ECO:0000313" key="11">
    <source>
        <dbReference type="Proteomes" id="UP000233414"/>
    </source>
</evidence>
<dbReference type="InterPro" id="IPR049940">
    <property type="entry name" value="GluQ/Sye"/>
</dbReference>
<evidence type="ECO:0000313" key="10">
    <source>
        <dbReference type="EMBL" id="PKL72649.1"/>
    </source>
</evidence>
<dbReference type="GO" id="GO:0008270">
    <property type="term" value="F:zinc ion binding"/>
    <property type="evidence" value="ECO:0007669"/>
    <property type="project" value="UniProtKB-UniRule"/>
</dbReference>